<comment type="similarity">
    <text evidence="2">Belongs to the monovalent cation:proton antiporter 1 (CPA1) transporter (TC 2.A.36) family.</text>
</comment>
<evidence type="ECO:0000256" key="10">
    <source>
        <dbReference type="ARBA" id="ARBA00023136"/>
    </source>
</evidence>
<evidence type="ECO:0000256" key="8">
    <source>
        <dbReference type="ARBA" id="ARBA00023053"/>
    </source>
</evidence>
<protein>
    <submittedName>
        <fullName evidence="14">Sodium:proton antiporter</fullName>
    </submittedName>
</protein>
<feature type="transmembrane region" description="Helical" evidence="12">
    <location>
        <begin position="170"/>
        <end position="188"/>
    </location>
</feature>
<keyword evidence="8" id="KW-0915">Sodium</keyword>
<gene>
    <name evidence="14" type="ORF">KJB30_00910</name>
</gene>
<sequence length="414" mass="44904">MHILDMIGILTTLTAAFAFINYHVLHLQLTISLMLQSLTFSVTLMLLLVFGIDTIKPAQLLLSNIDFNVLMLQGILSFLIFAGALFVKNEELLNVKLDIAVYATAGVMISMGVIGGLFLWGSNLLDLHIRPIYCFLFGALISPTDPVAVLPILRHHGIPDRLNAQIAGEALFNDGIGIVLFLSLFSLIEARDVHAGEILLLFLRETGGGLVFGALLGWLGYLMMKSIDNYQLEIIITLAMVSGGYSLAKNIEVSGPLAMVMAGLLIGGPGRRLAMSERTRESLDRFWGFVEELLNSILFTLIGLEILAIVTRLNKVDVIAAAIAVPLVLLARLLSVGAISFFLRCRGELVPGTVPIMTWSGLRGGIPIALALSLPDVPERGTLLFATYAVVAFSILVQGTTLKHLAAWQRSGWI</sequence>
<feature type="transmembrane region" description="Helical" evidence="12">
    <location>
        <begin position="200"/>
        <end position="224"/>
    </location>
</feature>
<dbReference type="Pfam" id="PF00999">
    <property type="entry name" value="Na_H_Exchanger"/>
    <property type="match status" value="1"/>
</dbReference>
<evidence type="ECO:0000259" key="13">
    <source>
        <dbReference type="Pfam" id="PF00999"/>
    </source>
</evidence>
<feature type="transmembrane region" description="Helical" evidence="12">
    <location>
        <begin position="132"/>
        <end position="150"/>
    </location>
</feature>
<evidence type="ECO:0000256" key="2">
    <source>
        <dbReference type="ARBA" id="ARBA00007367"/>
    </source>
</evidence>
<keyword evidence="6 12" id="KW-0812">Transmembrane</keyword>
<feature type="transmembrane region" description="Helical" evidence="12">
    <location>
        <begin position="318"/>
        <end position="343"/>
    </location>
</feature>
<keyword evidence="11" id="KW-0739">Sodium transport</keyword>
<feature type="transmembrane region" description="Helical" evidence="12">
    <location>
        <begin position="67"/>
        <end position="87"/>
    </location>
</feature>
<evidence type="ECO:0000256" key="4">
    <source>
        <dbReference type="ARBA" id="ARBA00022449"/>
    </source>
</evidence>
<feature type="transmembrane region" description="Helical" evidence="12">
    <location>
        <begin position="255"/>
        <end position="273"/>
    </location>
</feature>
<evidence type="ECO:0000256" key="5">
    <source>
        <dbReference type="ARBA" id="ARBA00022475"/>
    </source>
</evidence>
<accession>A0ABS5U3U4</accession>
<evidence type="ECO:0000256" key="9">
    <source>
        <dbReference type="ARBA" id="ARBA00023065"/>
    </source>
</evidence>
<keyword evidence="7 12" id="KW-1133">Transmembrane helix</keyword>
<feature type="transmembrane region" description="Helical" evidence="12">
    <location>
        <begin position="383"/>
        <end position="402"/>
    </location>
</feature>
<comment type="subcellular location">
    <subcellularLocation>
        <location evidence="1">Cell membrane</location>
        <topology evidence="1">Multi-pass membrane protein</topology>
    </subcellularLocation>
</comment>
<proteinExistence type="inferred from homology"/>
<feature type="transmembrane region" description="Helical" evidence="12">
    <location>
        <begin position="7"/>
        <end position="25"/>
    </location>
</feature>
<feature type="domain" description="Cation/H+ exchanger transmembrane" evidence="13">
    <location>
        <begin position="51"/>
        <end position="408"/>
    </location>
</feature>
<keyword evidence="9" id="KW-0406">Ion transport</keyword>
<dbReference type="PANTHER" id="PTHR10110:SF195">
    <property type="entry name" value="NA(+)_H(+) ANTIPORTER NHAS2"/>
    <property type="match status" value="1"/>
</dbReference>
<keyword evidence="5" id="KW-1003">Cell membrane</keyword>
<evidence type="ECO:0000256" key="7">
    <source>
        <dbReference type="ARBA" id="ARBA00022989"/>
    </source>
</evidence>
<keyword evidence="3" id="KW-0813">Transport</keyword>
<evidence type="ECO:0000256" key="3">
    <source>
        <dbReference type="ARBA" id="ARBA00022448"/>
    </source>
</evidence>
<evidence type="ECO:0000313" key="15">
    <source>
        <dbReference type="Proteomes" id="UP000784128"/>
    </source>
</evidence>
<dbReference type="Gene3D" id="6.10.140.1330">
    <property type="match status" value="1"/>
</dbReference>
<keyword evidence="15" id="KW-1185">Reference proteome</keyword>
<dbReference type="InterPro" id="IPR006153">
    <property type="entry name" value="Cation/H_exchanger_TM"/>
</dbReference>
<keyword evidence="4" id="KW-0050">Antiport</keyword>
<keyword evidence="10 12" id="KW-0472">Membrane</keyword>
<dbReference type="EMBL" id="JAHDYS010000001">
    <property type="protein sequence ID" value="MBT1070335.1"/>
    <property type="molecule type" value="Genomic_DNA"/>
</dbReference>
<dbReference type="RefSeq" id="WP_214296041.1">
    <property type="nucleotide sequence ID" value="NZ_JAHDYS010000001.1"/>
</dbReference>
<evidence type="ECO:0000256" key="1">
    <source>
        <dbReference type="ARBA" id="ARBA00004651"/>
    </source>
</evidence>
<feature type="transmembrane region" description="Helical" evidence="12">
    <location>
        <begin position="293"/>
        <end position="311"/>
    </location>
</feature>
<name>A0ABS5U3U4_9BACT</name>
<organism evidence="14 15">
    <name type="scientific">Pelotalea chapellei</name>
    <dbReference type="NCBI Taxonomy" id="44671"/>
    <lineage>
        <taxon>Bacteria</taxon>
        <taxon>Pseudomonadati</taxon>
        <taxon>Thermodesulfobacteriota</taxon>
        <taxon>Desulfuromonadia</taxon>
        <taxon>Geobacterales</taxon>
        <taxon>Geobacteraceae</taxon>
        <taxon>Pelotalea</taxon>
    </lineage>
</organism>
<evidence type="ECO:0000256" key="11">
    <source>
        <dbReference type="ARBA" id="ARBA00023201"/>
    </source>
</evidence>
<comment type="caution">
    <text evidence="14">The sequence shown here is derived from an EMBL/GenBank/DDBJ whole genome shotgun (WGS) entry which is preliminary data.</text>
</comment>
<evidence type="ECO:0000256" key="12">
    <source>
        <dbReference type="SAM" id="Phobius"/>
    </source>
</evidence>
<feature type="transmembrane region" description="Helical" evidence="12">
    <location>
        <begin position="99"/>
        <end position="120"/>
    </location>
</feature>
<reference evidence="14 15" key="1">
    <citation type="submission" date="2021-05" db="EMBL/GenBank/DDBJ databases">
        <title>The draft genome of Geobacter chapellei DSM 13688.</title>
        <authorList>
            <person name="Xu Z."/>
            <person name="Masuda Y."/>
            <person name="Itoh H."/>
            <person name="Senoo K."/>
        </authorList>
    </citation>
    <scope>NUCLEOTIDE SEQUENCE [LARGE SCALE GENOMIC DNA]</scope>
    <source>
        <strain evidence="14 15">DSM 13688</strain>
    </source>
</reference>
<dbReference type="Proteomes" id="UP000784128">
    <property type="component" value="Unassembled WGS sequence"/>
</dbReference>
<feature type="transmembrane region" description="Helical" evidence="12">
    <location>
        <begin position="31"/>
        <end position="55"/>
    </location>
</feature>
<dbReference type="InterPro" id="IPR018422">
    <property type="entry name" value="Cation/H_exchanger_CPA1"/>
</dbReference>
<evidence type="ECO:0000313" key="14">
    <source>
        <dbReference type="EMBL" id="MBT1070335.1"/>
    </source>
</evidence>
<dbReference type="PANTHER" id="PTHR10110">
    <property type="entry name" value="SODIUM/HYDROGEN EXCHANGER"/>
    <property type="match status" value="1"/>
</dbReference>
<evidence type="ECO:0000256" key="6">
    <source>
        <dbReference type="ARBA" id="ARBA00022692"/>
    </source>
</evidence>